<dbReference type="Proteomes" id="UP001162156">
    <property type="component" value="Unassembled WGS sequence"/>
</dbReference>
<sequence length="202" mass="23171">MITTVPSHDDKLIPTDAKIKNGHDVLKPSPVIAYNKAKKGVNMSDQMSSYYITLRKTIKWYRKVFCEIALGTCIVNTWSLYNKLGKSGKKLDMLQIREMIITGLLGTNDDVVDIGANTPQYDDVSERPKKKSRKSILVDHKMNKSEGSVRKNRKRCVGCYKKIKNERGVKEARLKSKRVVTYCEDCPEKPTYCLQCFNDYHK</sequence>
<feature type="domain" description="PiggyBac transposable element-derived protein" evidence="1">
    <location>
        <begin position="8"/>
        <end position="78"/>
    </location>
</feature>
<name>A0AAV8ZUB6_9CUCU</name>
<dbReference type="EMBL" id="JANEYF010000115">
    <property type="protein sequence ID" value="KAJ8972179.1"/>
    <property type="molecule type" value="Genomic_DNA"/>
</dbReference>
<dbReference type="PANTHER" id="PTHR46599:SF3">
    <property type="entry name" value="PIGGYBAC TRANSPOSABLE ELEMENT-DERIVED PROTEIN 4"/>
    <property type="match status" value="1"/>
</dbReference>
<dbReference type="AlphaFoldDB" id="A0AAV8ZUB6"/>
<comment type="caution">
    <text evidence="2">The sequence shown here is derived from an EMBL/GenBank/DDBJ whole genome shotgun (WGS) entry which is preliminary data.</text>
</comment>
<protein>
    <recommendedName>
        <fullName evidence="1">PiggyBac transposable element-derived protein domain-containing protein</fullName>
    </recommendedName>
</protein>
<gene>
    <name evidence="2" type="ORF">NQ314_000309</name>
</gene>
<evidence type="ECO:0000259" key="1">
    <source>
        <dbReference type="Pfam" id="PF13843"/>
    </source>
</evidence>
<keyword evidence="3" id="KW-1185">Reference proteome</keyword>
<organism evidence="2 3">
    <name type="scientific">Rhamnusium bicolor</name>
    <dbReference type="NCBI Taxonomy" id="1586634"/>
    <lineage>
        <taxon>Eukaryota</taxon>
        <taxon>Metazoa</taxon>
        <taxon>Ecdysozoa</taxon>
        <taxon>Arthropoda</taxon>
        <taxon>Hexapoda</taxon>
        <taxon>Insecta</taxon>
        <taxon>Pterygota</taxon>
        <taxon>Neoptera</taxon>
        <taxon>Endopterygota</taxon>
        <taxon>Coleoptera</taxon>
        <taxon>Polyphaga</taxon>
        <taxon>Cucujiformia</taxon>
        <taxon>Chrysomeloidea</taxon>
        <taxon>Cerambycidae</taxon>
        <taxon>Lepturinae</taxon>
        <taxon>Rhagiini</taxon>
        <taxon>Rhamnusium</taxon>
    </lineage>
</organism>
<dbReference type="Pfam" id="PF13843">
    <property type="entry name" value="DDE_Tnp_1_7"/>
    <property type="match status" value="1"/>
</dbReference>
<dbReference type="InterPro" id="IPR029526">
    <property type="entry name" value="PGBD"/>
</dbReference>
<evidence type="ECO:0000313" key="2">
    <source>
        <dbReference type="EMBL" id="KAJ8972179.1"/>
    </source>
</evidence>
<evidence type="ECO:0000313" key="3">
    <source>
        <dbReference type="Proteomes" id="UP001162156"/>
    </source>
</evidence>
<proteinExistence type="predicted"/>
<reference evidence="2" key="1">
    <citation type="journal article" date="2023" name="Insect Mol. Biol.">
        <title>Genome sequencing provides insights into the evolution of gene families encoding plant cell wall-degrading enzymes in longhorned beetles.</title>
        <authorList>
            <person name="Shin N.R."/>
            <person name="Okamura Y."/>
            <person name="Kirsch R."/>
            <person name="Pauchet Y."/>
        </authorList>
    </citation>
    <scope>NUCLEOTIDE SEQUENCE</scope>
    <source>
        <strain evidence="2">RBIC_L_NR</strain>
    </source>
</reference>
<dbReference type="PANTHER" id="PTHR46599">
    <property type="entry name" value="PIGGYBAC TRANSPOSABLE ELEMENT-DERIVED PROTEIN 4"/>
    <property type="match status" value="1"/>
</dbReference>
<accession>A0AAV8ZUB6</accession>